<feature type="transmembrane region" description="Helical" evidence="8">
    <location>
        <begin position="233"/>
        <end position="254"/>
    </location>
</feature>
<name>A0A934K6F3_9BACT</name>
<feature type="transmembrane region" description="Helical" evidence="8">
    <location>
        <begin position="49"/>
        <end position="68"/>
    </location>
</feature>
<dbReference type="AlphaFoldDB" id="A0A934K6F3"/>
<feature type="transmembrane region" description="Helical" evidence="8">
    <location>
        <begin position="134"/>
        <end position="159"/>
    </location>
</feature>
<dbReference type="NCBIfam" id="TIGR00802">
    <property type="entry name" value="nico"/>
    <property type="match status" value="1"/>
</dbReference>
<dbReference type="RefSeq" id="WP_338199818.1">
    <property type="nucleotide sequence ID" value="NZ_JAEKNR010000065.1"/>
</dbReference>
<evidence type="ECO:0000313" key="10">
    <source>
        <dbReference type="Proteomes" id="UP000612893"/>
    </source>
</evidence>
<gene>
    <name evidence="9" type="ORF">JF922_05485</name>
</gene>
<dbReference type="PANTHER" id="PTHR31611:SF0">
    <property type="entry name" value="HIGH-AFFINITY NICKEL TRANSPORT PROTEIN NIC1"/>
    <property type="match status" value="1"/>
</dbReference>
<keyword evidence="3 8" id="KW-0813">Transport</keyword>
<dbReference type="InterPro" id="IPR004688">
    <property type="entry name" value="Ni/Co_transpt"/>
</dbReference>
<evidence type="ECO:0000313" key="9">
    <source>
        <dbReference type="EMBL" id="MBJ7597523.1"/>
    </source>
</evidence>
<keyword evidence="6 8" id="KW-1133">Transmembrane helix</keyword>
<evidence type="ECO:0000256" key="3">
    <source>
        <dbReference type="ARBA" id="ARBA00022448"/>
    </source>
</evidence>
<accession>A0A934K6F3</accession>
<sequence length="360" mass="38605">MASVATDFGRAFDAGERRRLGGFFGAIVLLHVVGWGALLVYGVGQGHPAFIGLGGLAYTFGLRHAFDADHIAAIDNSTRKLLQSGRKPVGVGFFFSLGHSTVVFAIALLLGFAVKALVQGVVSDHGELRSLGGLIGTSVSGVFLIVIGVLNLLVLLDIVRVYRDMRHGRHDRGSLQHELVAGGLMTRVFGRLFQFVSASWHLYPIGFLFGLGFDTASEVALLGISAGAAAQNLPFLAVLSLPTIFAAGMSLMDTADGAFMSKAYAWAFSNPIRKVFYNMTVTALSVFVALFVGIVELLQLLIGQLRLQGEPWDAVGGLNFANMGFVVVAAFVVTWAGAFAIFKLRRIDERWARLLEERGA</sequence>
<keyword evidence="4" id="KW-0533">Nickel</keyword>
<comment type="caution">
    <text evidence="9">The sequence shown here is derived from an EMBL/GenBank/DDBJ whole genome shotgun (WGS) entry which is preliminary data.</text>
</comment>
<evidence type="ECO:0000256" key="4">
    <source>
        <dbReference type="ARBA" id="ARBA00022596"/>
    </source>
</evidence>
<comment type="similarity">
    <text evidence="2 8">Belongs to the NiCoT transporter (TC 2.A.52) family.</text>
</comment>
<dbReference type="Pfam" id="PF03824">
    <property type="entry name" value="NicO"/>
    <property type="match status" value="1"/>
</dbReference>
<dbReference type="GO" id="GO:0012505">
    <property type="term" value="C:endomembrane system"/>
    <property type="evidence" value="ECO:0007669"/>
    <property type="project" value="UniProtKB-SubCell"/>
</dbReference>
<dbReference type="GO" id="GO:0015099">
    <property type="term" value="F:nickel cation transmembrane transporter activity"/>
    <property type="evidence" value="ECO:0007669"/>
    <property type="project" value="UniProtKB-UniRule"/>
</dbReference>
<keyword evidence="5 8" id="KW-0812">Transmembrane</keyword>
<evidence type="ECO:0000256" key="8">
    <source>
        <dbReference type="RuleBase" id="RU362101"/>
    </source>
</evidence>
<evidence type="ECO:0000256" key="6">
    <source>
        <dbReference type="ARBA" id="ARBA00022989"/>
    </source>
</evidence>
<organism evidence="9 10">
    <name type="scientific">Candidatus Nephthysia bennettiae</name>
    <dbReference type="NCBI Taxonomy" id="3127016"/>
    <lineage>
        <taxon>Bacteria</taxon>
        <taxon>Bacillati</taxon>
        <taxon>Candidatus Dormiibacterota</taxon>
        <taxon>Candidatus Dormibacteria</taxon>
        <taxon>Candidatus Dormibacterales</taxon>
        <taxon>Candidatus Dormibacteraceae</taxon>
        <taxon>Candidatus Nephthysia</taxon>
    </lineage>
</organism>
<evidence type="ECO:0000256" key="7">
    <source>
        <dbReference type="ARBA" id="ARBA00023136"/>
    </source>
</evidence>
<feature type="transmembrane region" description="Helical" evidence="8">
    <location>
        <begin position="20"/>
        <end position="43"/>
    </location>
</feature>
<dbReference type="Proteomes" id="UP000612893">
    <property type="component" value="Unassembled WGS sequence"/>
</dbReference>
<comment type="subcellular location">
    <subcellularLocation>
        <location evidence="8">Cell membrane</location>
        <topology evidence="8">Multi-pass membrane protein</topology>
    </subcellularLocation>
    <subcellularLocation>
        <location evidence="1">Endomembrane system</location>
        <topology evidence="1">Multi-pass membrane protein</topology>
    </subcellularLocation>
</comment>
<keyword evidence="10" id="KW-1185">Reference proteome</keyword>
<feature type="transmembrane region" description="Helical" evidence="8">
    <location>
        <begin position="275"/>
        <end position="302"/>
    </location>
</feature>
<dbReference type="PANTHER" id="PTHR31611">
    <property type="entry name" value="HIGH-AFFINITY NICKEL TRANSPORT PROTEIN NIC1"/>
    <property type="match status" value="1"/>
</dbReference>
<reference evidence="9" key="1">
    <citation type="submission" date="2020-10" db="EMBL/GenBank/DDBJ databases">
        <title>Ca. Dormibacterota MAGs.</title>
        <authorList>
            <person name="Montgomery K."/>
        </authorList>
    </citation>
    <scope>NUCLEOTIDE SEQUENCE [LARGE SCALE GENOMIC DNA]</scope>
    <source>
        <strain evidence="9">SC8812_S17_10</strain>
    </source>
</reference>
<feature type="transmembrane region" description="Helical" evidence="8">
    <location>
        <begin position="89"/>
        <end position="114"/>
    </location>
</feature>
<evidence type="ECO:0000256" key="2">
    <source>
        <dbReference type="ARBA" id="ARBA00010892"/>
    </source>
</evidence>
<proteinExistence type="inferred from homology"/>
<dbReference type="InterPro" id="IPR011541">
    <property type="entry name" value="Ni/Co_transpt_high_affinity"/>
</dbReference>
<evidence type="ECO:0000256" key="5">
    <source>
        <dbReference type="ARBA" id="ARBA00022692"/>
    </source>
</evidence>
<protein>
    <recommendedName>
        <fullName evidence="8">Nickel/cobalt efflux system</fullName>
    </recommendedName>
</protein>
<dbReference type="GO" id="GO:0005886">
    <property type="term" value="C:plasma membrane"/>
    <property type="evidence" value="ECO:0007669"/>
    <property type="project" value="UniProtKB-SubCell"/>
</dbReference>
<feature type="transmembrane region" description="Helical" evidence="8">
    <location>
        <begin position="192"/>
        <end position="213"/>
    </location>
</feature>
<dbReference type="EMBL" id="JAEKNR010000065">
    <property type="protein sequence ID" value="MBJ7597523.1"/>
    <property type="molecule type" value="Genomic_DNA"/>
</dbReference>
<feature type="transmembrane region" description="Helical" evidence="8">
    <location>
        <begin position="322"/>
        <end position="342"/>
    </location>
</feature>
<evidence type="ECO:0000256" key="1">
    <source>
        <dbReference type="ARBA" id="ARBA00004127"/>
    </source>
</evidence>
<keyword evidence="7 8" id="KW-0472">Membrane</keyword>